<feature type="region of interest" description="Disordered" evidence="1">
    <location>
        <begin position="514"/>
        <end position="533"/>
    </location>
</feature>
<dbReference type="OrthoDB" id="2729741at2759"/>
<evidence type="ECO:0008006" key="4">
    <source>
        <dbReference type="Google" id="ProtNLM"/>
    </source>
</evidence>
<accession>A0A4R0R815</accession>
<comment type="caution">
    <text evidence="2">The sequence shown here is derived from an EMBL/GenBank/DDBJ whole genome shotgun (WGS) entry which is preliminary data.</text>
</comment>
<dbReference type="AlphaFoldDB" id="A0A4R0R815"/>
<dbReference type="EMBL" id="RWJN01000282">
    <property type="protein sequence ID" value="TCD63672.1"/>
    <property type="molecule type" value="Genomic_DNA"/>
</dbReference>
<name>A0A4R0R815_9APHY</name>
<organism evidence="2 3">
    <name type="scientific">Steccherinum ochraceum</name>
    <dbReference type="NCBI Taxonomy" id="92696"/>
    <lineage>
        <taxon>Eukaryota</taxon>
        <taxon>Fungi</taxon>
        <taxon>Dikarya</taxon>
        <taxon>Basidiomycota</taxon>
        <taxon>Agaricomycotina</taxon>
        <taxon>Agaricomycetes</taxon>
        <taxon>Polyporales</taxon>
        <taxon>Steccherinaceae</taxon>
        <taxon>Steccherinum</taxon>
    </lineage>
</organism>
<evidence type="ECO:0000313" key="2">
    <source>
        <dbReference type="EMBL" id="TCD63672.1"/>
    </source>
</evidence>
<feature type="region of interest" description="Disordered" evidence="1">
    <location>
        <begin position="427"/>
        <end position="449"/>
    </location>
</feature>
<dbReference type="Proteomes" id="UP000292702">
    <property type="component" value="Unassembled WGS sequence"/>
</dbReference>
<proteinExistence type="predicted"/>
<feature type="compositionally biased region" description="Basic and acidic residues" evidence="1">
    <location>
        <begin position="517"/>
        <end position="533"/>
    </location>
</feature>
<evidence type="ECO:0000313" key="3">
    <source>
        <dbReference type="Proteomes" id="UP000292702"/>
    </source>
</evidence>
<gene>
    <name evidence="2" type="ORF">EIP91_005116</name>
</gene>
<reference evidence="2 3" key="1">
    <citation type="submission" date="2018-11" db="EMBL/GenBank/DDBJ databases">
        <title>Genome assembly of Steccherinum ochraceum LE-BIN_3174, the white-rot fungus of the Steccherinaceae family (The Residual Polyporoid clade, Polyporales, Basidiomycota).</title>
        <authorList>
            <person name="Fedorova T.V."/>
            <person name="Glazunova O.A."/>
            <person name="Landesman E.O."/>
            <person name="Moiseenko K.V."/>
            <person name="Psurtseva N.V."/>
            <person name="Savinova O.S."/>
            <person name="Shakhova N.V."/>
            <person name="Tyazhelova T.V."/>
            <person name="Vasina D.V."/>
        </authorList>
    </citation>
    <scope>NUCLEOTIDE SEQUENCE [LARGE SCALE GENOMIC DNA]</scope>
    <source>
        <strain evidence="2 3">LE-BIN_3174</strain>
    </source>
</reference>
<protein>
    <recommendedName>
        <fullName evidence="4">F-box domain-containing protein</fullName>
    </recommendedName>
</protein>
<evidence type="ECO:0000256" key="1">
    <source>
        <dbReference type="SAM" id="MobiDB-lite"/>
    </source>
</evidence>
<sequence>MDALPLTIDWATGLEPNATDAQALIPTRSPKLNWDILIYIMRMSHSYSQVQMMVTCRVLCYAGGPSHVSLDPIIKKVHSFCLFVLRDLDRRALSLKHLELSSFRESATNVNNIKTVYSLLSRVIRHAKNITSLAIVDVEDLLVHDPTESSLSLALASLEKLQEVRLQKAGESTQKTFATMKAPIETADILFDRDTYEFPEPDLALFFRHAYSTLRGLRLTALEGEFNFYTPQPFTQLQKLFLQSIGPEGGLSSLMKAFPNVTDFTWRDHREDGRSFARSVEADLETMRLEELHRTADCWPLLDSLDAAVTSCYVAGIQMRVRRWSLPSLRLNNASQFYELVNVLQPSCLRVRRMSADVFDELEAQELFPATQVKDLRVELSFFRGKRPIGEVMERLYNALRPMPLTSITLSFDHQVKSDWVFKRNRRDTYDPDTSSPEGTSTDDETGFYHAEDHSVPDPIYDYIVSMDVLACAKSLAETVPTLEHVFINLPWFECFKDDRKRSWRLQVARSADGTVDVEKMGERKSSRDFRRD</sequence>
<keyword evidence="3" id="KW-1185">Reference proteome</keyword>